<feature type="non-terminal residue" evidence="1">
    <location>
        <position position="1"/>
    </location>
</feature>
<evidence type="ECO:0000313" key="2">
    <source>
        <dbReference type="Proteomes" id="UP000789901"/>
    </source>
</evidence>
<protein>
    <submittedName>
        <fullName evidence="1">45793_t:CDS:1</fullName>
    </submittedName>
</protein>
<sequence length="52" mass="6190">LIVSKQHLSVVEYFGSKNKPKEAEDIRNSYLEKRCRFCLIQEAKLLLEFLDF</sequence>
<gene>
    <name evidence="1" type="ORF">GMARGA_LOCUS35920</name>
</gene>
<organism evidence="1 2">
    <name type="scientific">Gigaspora margarita</name>
    <dbReference type="NCBI Taxonomy" id="4874"/>
    <lineage>
        <taxon>Eukaryota</taxon>
        <taxon>Fungi</taxon>
        <taxon>Fungi incertae sedis</taxon>
        <taxon>Mucoromycota</taxon>
        <taxon>Glomeromycotina</taxon>
        <taxon>Glomeromycetes</taxon>
        <taxon>Diversisporales</taxon>
        <taxon>Gigasporaceae</taxon>
        <taxon>Gigaspora</taxon>
    </lineage>
</organism>
<dbReference type="EMBL" id="CAJVQB010068626">
    <property type="protein sequence ID" value="CAG8842321.1"/>
    <property type="molecule type" value="Genomic_DNA"/>
</dbReference>
<accession>A0ABN7WW73</accession>
<proteinExistence type="predicted"/>
<evidence type="ECO:0000313" key="1">
    <source>
        <dbReference type="EMBL" id="CAG8842321.1"/>
    </source>
</evidence>
<name>A0ABN7WW73_GIGMA</name>
<comment type="caution">
    <text evidence="1">The sequence shown here is derived from an EMBL/GenBank/DDBJ whole genome shotgun (WGS) entry which is preliminary data.</text>
</comment>
<reference evidence="1 2" key="1">
    <citation type="submission" date="2021-06" db="EMBL/GenBank/DDBJ databases">
        <authorList>
            <person name="Kallberg Y."/>
            <person name="Tangrot J."/>
            <person name="Rosling A."/>
        </authorList>
    </citation>
    <scope>NUCLEOTIDE SEQUENCE [LARGE SCALE GENOMIC DNA]</scope>
    <source>
        <strain evidence="1 2">120-4 pot B 10/14</strain>
    </source>
</reference>
<keyword evidence="2" id="KW-1185">Reference proteome</keyword>
<dbReference type="Proteomes" id="UP000789901">
    <property type="component" value="Unassembled WGS sequence"/>
</dbReference>